<organism evidence="9 10">
    <name type="scientific">Paenibacillus oenotherae</name>
    <dbReference type="NCBI Taxonomy" id="1435645"/>
    <lineage>
        <taxon>Bacteria</taxon>
        <taxon>Bacillati</taxon>
        <taxon>Bacillota</taxon>
        <taxon>Bacilli</taxon>
        <taxon>Bacillales</taxon>
        <taxon>Paenibacillaceae</taxon>
        <taxon>Paenibacillus</taxon>
    </lineage>
</organism>
<evidence type="ECO:0000256" key="3">
    <source>
        <dbReference type="ARBA" id="ARBA00022803"/>
    </source>
</evidence>
<keyword evidence="1" id="KW-0235">DNA replication</keyword>
<dbReference type="InterPro" id="IPR050498">
    <property type="entry name" value="Ycf3"/>
</dbReference>
<protein>
    <submittedName>
        <fullName evidence="9">Tetratricopeptide repeat protein</fullName>
    </submittedName>
</protein>
<evidence type="ECO:0000313" key="10">
    <source>
        <dbReference type="Proteomes" id="UP000812277"/>
    </source>
</evidence>
<dbReference type="EMBL" id="JAHZIJ010000026">
    <property type="protein sequence ID" value="MBW7477556.1"/>
    <property type="molecule type" value="Genomic_DNA"/>
</dbReference>
<reference evidence="9 10" key="1">
    <citation type="submission" date="2021-07" db="EMBL/GenBank/DDBJ databases">
        <title>Paenibacillus radiodurans sp. nov., isolated from the southeastern edge of Tengger Desert.</title>
        <authorList>
            <person name="Zhang G."/>
        </authorList>
    </citation>
    <scope>NUCLEOTIDE SEQUENCE [LARGE SCALE GENOMIC DNA]</scope>
    <source>
        <strain evidence="9 10">DT7-4</strain>
    </source>
</reference>
<accession>A0ABS7DCB9</accession>
<feature type="transmembrane region" description="Helical" evidence="7">
    <location>
        <begin position="434"/>
        <end position="455"/>
    </location>
</feature>
<dbReference type="Gene3D" id="1.10.287.110">
    <property type="entry name" value="DnaJ domain"/>
    <property type="match status" value="1"/>
</dbReference>
<keyword evidence="7" id="KW-0472">Membrane</keyword>
<dbReference type="InterPro" id="IPR011990">
    <property type="entry name" value="TPR-like_helical_dom_sf"/>
</dbReference>
<keyword evidence="2" id="KW-0677">Repeat</keyword>
<feature type="repeat" description="TPR" evidence="5">
    <location>
        <begin position="343"/>
        <end position="376"/>
    </location>
</feature>
<proteinExistence type="predicted"/>
<dbReference type="PROSITE" id="PS50076">
    <property type="entry name" value="DNAJ_2"/>
    <property type="match status" value="1"/>
</dbReference>
<evidence type="ECO:0000313" key="9">
    <source>
        <dbReference type="EMBL" id="MBW7477556.1"/>
    </source>
</evidence>
<evidence type="ECO:0000256" key="6">
    <source>
        <dbReference type="SAM" id="MobiDB-lite"/>
    </source>
</evidence>
<feature type="repeat" description="TPR" evidence="5">
    <location>
        <begin position="309"/>
        <end position="342"/>
    </location>
</feature>
<dbReference type="PANTHER" id="PTHR44858">
    <property type="entry name" value="TETRATRICOPEPTIDE REPEAT PROTEIN 6"/>
    <property type="match status" value="1"/>
</dbReference>
<feature type="domain" description="J" evidence="8">
    <location>
        <begin position="2"/>
        <end position="72"/>
    </location>
</feature>
<feature type="compositionally biased region" description="Basic and acidic residues" evidence="6">
    <location>
        <begin position="63"/>
        <end position="76"/>
    </location>
</feature>
<keyword evidence="7" id="KW-0812">Transmembrane</keyword>
<dbReference type="InterPro" id="IPR019734">
    <property type="entry name" value="TPR_rpt"/>
</dbReference>
<dbReference type="Gene3D" id="1.25.40.10">
    <property type="entry name" value="Tetratricopeptide repeat domain"/>
    <property type="match status" value="1"/>
</dbReference>
<dbReference type="Pfam" id="PF14559">
    <property type="entry name" value="TPR_19"/>
    <property type="match status" value="1"/>
</dbReference>
<evidence type="ECO:0000256" key="4">
    <source>
        <dbReference type="ARBA" id="ARBA00023016"/>
    </source>
</evidence>
<evidence type="ECO:0000256" key="2">
    <source>
        <dbReference type="ARBA" id="ARBA00022737"/>
    </source>
</evidence>
<keyword evidence="10" id="KW-1185">Reference proteome</keyword>
<feature type="compositionally biased region" description="Low complexity" evidence="6">
    <location>
        <begin position="77"/>
        <end position="94"/>
    </location>
</feature>
<dbReference type="SUPFAM" id="SSF46565">
    <property type="entry name" value="Chaperone J-domain"/>
    <property type="match status" value="1"/>
</dbReference>
<dbReference type="PROSITE" id="PS50005">
    <property type="entry name" value="TPR"/>
    <property type="match status" value="2"/>
</dbReference>
<evidence type="ECO:0000259" key="8">
    <source>
        <dbReference type="PROSITE" id="PS50076"/>
    </source>
</evidence>
<comment type="caution">
    <text evidence="9">The sequence shown here is derived from an EMBL/GenBank/DDBJ whole genome shotgun (WGS) entry which is preliminary data.</text>
</comment>
<keyword evidence="4" id="KW-0346">Stress response</keyword>
<evidence type="ECO:0000256" key="5">
    <source>
        <dbReference type="PROSITE-ProRule" id="PRU00339"/>
    </source>
</evidence>
<dbReference type="RefSeq" id="WP_219874840.1">
    <property type="nucleotide sequence ID" value="NZ_JAHZIJ010000026.1"/>
</dbReference>
<feature type="region of interest" description="Disordered" evidence="6">
    <location>
        <begin position="58"/>
        <end position="100"/>
    </location>
</feature>
<dbReference type="SUPFAM" id="SSF48452">
    <property type="entry name" value="TPR-like"/>
    <property type="match status" value="1"/>
</dbReference>
<dbReference type="PANTHER" id="PTHR44858:SF1">
    <property type="entry name" value="UDP-N-ACETYLGLUCOSAMINE--PEPTIDE N-ACETYLGLUCOSAMINYLTRANSFERASE SPINDLY-RELATED"/>
    <property type="match status" value="1"/>
</dbReference>
<gene>
    <name evidence="9" type="ORF">K0T92_22820</name>
</gene>
<keyword evidence="7" id="KW-1133">Transmembrane helix</keyword>
<dbReference type="InterPro" id="IPR036869">
    <property type="entry name" value="J_dom_sf"/>
</dbReference>
<dbReference type="SMART" id="SM00028">
    <property type="entry name" value="TPR"/>
    <property type="match status" value="3"/>
</dbReference>
<sequence length="647" mass="74025">MRVWNILGIEPTDDVKSIKRAYARLLKIHHPEDDPQGYQRLREAYDLAIKLAKQSGHSSSTRALKDSEDEAGRDIEGSAGDDAGQGAAYSGSSDYEAEAEDEIPAELRNSYYLEWDNKPDPESQLNLFIHTVEHIYNDMQSRMNKANWLELLNADIVWNASMRAAVSDRLLHFLEGHYFLPAAIWELLDGTFHWSNQDLGQNEELAHEFPAVYAYMSAKSNELNMDYSYLLRAGNIDYETYLRHREAACLALLNDELEKAEKSLQQAAAIFNEDLELVLLQIECFKRMGDHERWLASCSHRIALDPNALNGYYNRAAAYYECSRLAEALRDLRFILNLGPNDRDGLSLAGQCYWKMGDMEQAQEMFKRLLAVDRDDAVAILALMQLKAQEERKIRKNGGPGKREVLKGLRQELGRIPFAVRFLRGVRLFISRSWLTLILLIIFKFILFIACMSYIDDTQVIANREELMKVPLETQAVRLTLSEAACTGYQGKWSERINGERDTGETVNDVNSFLSRMEAQNTDSGEADYLCIGNLQPETAVMVIMTKEQRDAMMSKPEFQFEGLVRSELMSMPWDQASLAFRDEVMKSGSAGKRLMNVYIDSRESQESGGDKAVQITMTLLLVFLVYISYKAFLQEFRRAWRFIAYN</sequence>
<evidence type="ECO:0000256" key="1">
    <source>
        <dbReference type="ARBA" id="ARBA00022705"/>
    </source>
</evidence>
<keyword evidence="3 5" id="KW-0802">TPR repeat</keyword>
<evidence type="ECO:0000256" key="7">
    <source>
        <dbReference type="SAM" id="Phobius"/>
    </source>
</evidence>
<dbReference type="Proteomes" id="UP000812277">
    <property type="component" value="Unassembled WGS sequence"/>
</dbReference>
<dbReference type="InterPro" id="IPR001623">
    <property type="entry name" value="DnaJ_domain"/>
</dbReference>
<dbReference type="CDD" id="cd06257">
    <property type="entry name" value="DnaJ"/>
    <property type="match status" value="1"/>
</dbReference>
<name>A0ABS7DCB9_9BACL</name>